<proteinExistence type="predicted"/>
<protein>
    <submittedName>
        <fullName evidence="1">Uncharacterized protein</fullName>
    </submittedName>
</protein>
<accession>A0A0D9ZH42</accession>
<dbReference type="EnsemblPlants" id="OGLUM04G02530.1">
    <property type="protein sequence ID" value="OGLUM04G02530.1"/>
    <property type="gene ID" value="OGLUM04G02530"/>
</dbReference>
<evidence type="ECO:0000313" key="1">
    <source>
        <dbReference type="EnsemblPlants" id="OGLUM04G02530.1"/>
    </source>
</evidence>
<dbReference type="AlphaFoldDB" id="A0A0D9ZH42"/>
<sequence>MLRQIYGLELRDFSEMSSRGFFDARFYDHTSLRHPTQPMFTYVQVKTITLHVFIATPMATSPVYAKNEVPTRESISVASETPSLSICPIGKTLIKKPDDKIHELWCPIQNSNSDAVKGCPIIQQMKAELDTCNLHRIQRYLVWCPVHKI</sequence>
<dbReference type="Proteomes" id="UP000026961">
    <property type="component" value="Chromosome 4"/>
</dbReference>
<reference evidence="1" key="2">
    <citation type="submission" date="2018-05" db="EMBL/GenBank/DDBJ databases">
        <title>OgluRS3 (Oryza glumaepatula Reference Sequence Version 3).</title>
        <authorList>
            <person name="Zhang J."/>
            <person name="Kudrna D."/>
            <person name="Lee S."/>
            <person name="Talag J."/>
            <person name="Welchert J."/>
            <person name="Wing R.A."/>
        </authorList>
    </citation>
    <scope>NUCLEOTIDE SEQUENCE [LARGE SCALE GENOMIC DNA]</scope>
</reference>
<keyword evidence="2" id="KW-1185">Reference proteome</keyword>
<dbReference type="Gramene" id="OGLUM04G02530.1">
    <property type="protein sequence ID" value="OGLUM04G02530.1"/>
    <property type="gene ID" value="OGLUM04G02530"/>
</dbReference>
<dbReference type="HOGENOM" id="CLU_1899561_0_0_1"/>
<organism evidence="1">
    <name type="scientific">Oryza glumipatula</name>
    <dbReference type="NCBI Taxonomy" id="40148"/>
    <lineage>
        <taxon>Eukaryota</taxon>
        <taxon>Viridiplantae</taxon>
        <taxon>Streptophyta</taxon>
        <taxon>Embryophyta</taxon>
        <taxon>Tracheophyta</taxon>
        <taxon>Spermatophyta</taxon>
        <taxon>Magnoliopsida</taxon>
        <taxon>Liliopsida</taxon>
        <taxon>Poales</taxon>
        <taxon>Poaceae</taxon>
        <taxon>BOP clade</taxon>
        <taxon>Oryzoideae</taxon>
        <taxon>Oryzeae</taxon>
        <taxon>Oryzinae</taxon>
        <taxon>Oryza</taxon>
    </lineage>
</organism>
<evidence type="ECO:0000313" key="2">
    <source>
        <dbReference type="Proteomes" id="UP000026961"/>
    </source>
</evidence>
<name>A0A0D9ZH42_9ORYZ</name>
<reference evidence="1" key="1">
    <citation type="submission" date="2015-04" db="UniProtKB">
        <authorList>
            <consortium name="EnsemblPlants"/>
        </authorList>
    </citation>
    <scope>IDENTIFICATION</scope>
</reference>